<feature type="transmembrane region" description="Helical" evidence="1">
    <location>
        <begin position="89"/>
        <end position="106"/>
    </location>
</feature>
<dbReference type="AlphaFoldDB" id="A0A6H1ZJP8"/>
<accession>A0A6H1ZJP8</accession>
<gene>
    <name evidence="2" type="ORF">TM448A00666_0024</name>
    <name evidence="3" type="ORF">TM448B00795_0036</name>
</gene>
<organism evidence="2">
    <name type="scientific">viral metagenome</name>
    <dbReference type="NCBI Taxonomy" id="1070528"/>
    <lineage>
        <taxon>unclassified sequences</taxon>
        <taxon>metagenomes</taxon>
        <taxon>organismal metagenomes</taxon>
    </lineage>
</organism>
<keyword evidence="1" id="KW-1133">Transmembrane helix</keyword>
<dbReference type="EMBL" id="MT144659">
    <property type="protein sequence ID" value="QJH96722.1"/>
    <property type="molecule type" value="Genomic_DNA"/>
</dbReference>
<dbReference type="EMBL" id="MT144042">
    <property type="protein sequence ID" value="QJA47420.1"/>
    <property type="molecule type" value="Genomic_DNA"/>
</dbReference>
<protein>
    <submittedName>
        <fullName evidence="2">Uncharacterized protein</fullName>
    </submittedName>
</protein>
<proteinExistence type="predicted"/>
<feature type="transmembrane region" description="Helical" evidence="1">
    <location>
        <begin position="38"/>
        <end position="57"/>
    </location>
</feature>
<evidence type="ECO:0000313" key="2">
    <source>
        <dbReference type="EMBL" id="QJA47420.1"/>
    </source>
</evidence>
<reference evidence="2" key="1">
    <citation type="submission" date="2020-03" db="EMBL/GenBank/DDBJ databases">
        <title>The deep terrestrial virosphere.</title>
        <authorList>
            <person name="Holmfeldt K."/>
            <person name="Nilsson E."/>
            <person name="Simone D."/>
            <person name="Lopez-Fernandez M."/>
            <person name="Wu X."/>
            <person name="de Brujin I."/>
            <person name="Lundin D."/>
            <person name="Andersson A."/>
            <person name="Bertilsson S."/>
            <person name="Dopson M."/>
        </authorList>
    </citation>
    <scope>NUCLEOTIDE SEQUENCE</scope>
    <source>
        <strain evidence="2">TM448A00666</strain>
        <strain evidence="3">TM448B00795</strain>
    </source>
</reference>
<evidence type="ECO:0000313" key="3">
    <source>
        <dbReference type="EMBL" id="QJH96722.1"/>
    </source>
</evidence>
<name>A0A6H1ZJP8_9ZZZZ</name>
<sequence>MAYNITAVSNISGVLDFVQKIDDHIFCIPSGCGGEGGLLGTVIIIIIFGILMINFIANGKDPNSSLSAASFICLVVGGLFFLMGIISEISIYITLLIWGISVGLGSRK</sequence>
<feature type="transmembrane region" description="Helical" evidence="1">
    <location>
        <begin position="64"/>
        <end position="83"/>
    </location>
</feature>
<evidence type="ECO:0000256" key="1">
    <source>
        <dbReference type="SAM" id="Phobius"/>
    </source>
</evidence>
<keyword evidence="1" id="KW-0472">Membrane</keyword>
<keyword evidence="1" id="KW-0812">Transmembrane</keyword>